<dbReference type="InterPro" id="IPR050680">
    <property type="entry name" value="YpeA/RimI_acetyltransf"/>
</dbReference>
<gene>
    <name evidence="4" type="ORF">EXN68_13530</name>
</gene>
<evidence type="ECO:0000259" key="3">
    <source>
        <dbReference type="PROSITE" id="PS51186"/>
    </source>
</evidence>
<keyword evidence="2" id="KW-0012">Acyltransferase</keyword>
<dbReference type="Gene3D" id="3.40.630.30">
    <property type="match status" value="1"/>
</dbReference>
<dbReference type="OrthoDB" id="9775595at2"/>
<protein>
    <submittedName>
        <fullName evidence="4">GNAT family N-acetyltransferase</fullName>
    </submittedName>
</protein>
<dbReference type="PROSITE" id="PS51186">
    <property type="entry name" value="GNAT"/>
    <property type="match status" value="1"/>
</dbReference>
<reference evidence="4 5" key="1">
    <citation type="journal article" date="2019" name="Appl. Microbiol. Biotechnol.">
        <title>Differential efficiency of wild type rhizogenic strains for rol gene transformation of plants.</title>
        <authorList>
            <person name="Desmet S."/>
            <person name="De Keyser E."/>
            <person name="Van Vaerenbergh J."/>
            <person name="Baeyen S."/>
            <person name="Van Huylenbroeck J."/>
            <person name="Geelen D."/>
            <person name="Dhooghe E."/>
        </authorList>
    </citation>
    <scope>NUCLEOTIDE SEQUENCE [LARGE SCALE GENOMIC DNA]</scope>
    <source>
        <strain evidence="4 5">GBBC3284</strain>
    </source>
</reference>
<feature type="domain" description="N-acetyltransferase" evidence="3">
    <location>
        <begin position="120"/>
        <end position="263"/>
    </location>
</feature>
<evidence type="ECO:0000256" key="1">
    <source>
        <dbReference type="ARBA" id="ARBA00022679"/>
    </source>
</evidence>
<evidence type="ECO:0000313" key="5">
    <source>
        <dbReference type="Proteomes" id="UP000315434"/>
    </source>
</evidence>
<dbReference type="SUPFAM" id="SSF55729">
    <property type="entry name" value="Acyl-CoA N-acyltransferases (Nat)"/>
    <property type="match status" value="1"/>
</dbReference>
<sequence length="263" mass="29095">MQDNKAVNLPLVRRLEAVSFRAWPASSVIYDGSWQIRLTGSHPSKRINCVVPLDPSDYGNSAVRLEKARKRFEDFGRPLVVRETTLMPPQLKDFLVKDGWSVFEEVKVMTADLSGMELPETLVSLPSHDIGRFVEASLKVSDGDASLRPAIAEIVSSIKPTLGLFINEEVEGSPLATVICVQDNDLAGIISLDVDKSQRKKGLGTQILASALRWARISGAKSAWLQVVSTNAAAIALYEKFGFTEAYRYRYWHKGAEDKGTEE</sequence>
<dbReference type="InterPro" id="IPR056935">
    <property type="entry name" value="Rv0428c-like_C"/>
</dbReference>
<dbReference type="PANTHER" id="PTHR43420:SF12">
    <property type="entry name" value="N-ACETYLTRANSFERASE DOMAIN-CONTAINING PROTEIN"/>
    <property type="match status" value="1"/>
</dbReference>
<proteinExistence type="predicted"/>
<organism evidence="4 5">
    <name type="scientific">Rhizobium rhizogenes</name>
    <name type="common">Agrobacterium rhizogenes</name>
    <dbReference type="NCBI Taxonomy" id="359"/>
    <lineage>
        <taxon>Bacteria</taxon>
        <taxon>Pseudomonadati</taxon>
        <taxon>Pseudomonadota</taxon>
        <taxon>Alphaproteobacteria</taxon>
        <taxon>Hyphomicrobiales</taxon>
        <taxon>Rhizobiaceae</taxon>
        <taxon>Rhizobium/Agrobacterium group</taxon>
        <taxon>Rhizobium</taxon>
    </lineage>
</organism>
<dbReference type="AlphaFoldDB" id="A0A546XFF9"/>
<evidence type="ECO:0000313" key="4">
    <source>
        <dbReference type="EMBL" id="TRA99499.1"/>
    </source>
</evidence>
<keyword evidence="1 4" id="KW-0808">Transferase</keyword>
<dbReference type="InterPro" id="IPR000182">
    <property type="entry name" value="GNAT_dom"/>
</dbReference>
<dbReference type="GO" id="GO:0016747">
    <property type="term" value="F:acyltransferase activity, transferring groups other than amino-acyl groups"/>
    <property type="evidence" value="ECO:0007669"/>
    <property type="project" value="InterPro"/>
</dbReference>
<dbReference type="Pfam" id="PF24553">
    <property type="entry name" value="Rv0428c_C"/>
    <property type="match status" value="1"/>
</dbReference>
<name>A0A546XFF9_RHIRH</name>
<dbReference type="InterPro" id="IPR016181">
    <property type="entry name" value="Acyl_CoA_acyltransferase"/>
</dbReference>
<dbReference type="EMBL" id="SGNY01000004">
    <property type="protein sequence ID" value="TRA99499.1"/>
    <property type="molecule type" value="Genomic_DNA"/>
</dbReference>
<dbReference type="CDD" id="cd04301">
    <property type="entry name" value="NAT_SF"/>
    <property type="match status" value="1"/>
</dbReference>
<dbReference type="Proteomes" id="UP000315434">
    <property type="component" value="Unassembled WGS sequence"/>
</dbReference>
<evidence type="ECO:0000256" key="2">
    <source>
        <dbReference type="ARBA" id="ARBA00023315"/>
    </source>
</evidence>
<dbReference type="RefSeq" id="WP_142841426.1">
    <property type="nucleotide sequence ID" value="NZ_SGNY01000004.1"/>
</dbReference>
<comment type="caution">
    <text evidence="4">The sequence shown here is derived from an EMBL/GenBank/DDBJ whole genome shotgun (WGS) entry which is preliminary data.</text>
</comment>
<accession>A0A546XFF9</accession>
<dbReference type="PANTHER" id="PTHR43420">
    <property type="entry name" value="ACETYLTRANSFERASE"/>
    <property type="match status" value="1"/>
</dbReference>